<comment type="similarity">
    <text evidence="1">Belongs to the cycloisomerase 2 family.</text>
</comment>
<dbReference type="PANTHER" id="PTHR30344">
    <property type="entry name" value="6-PHOSPHOGLUCONOLACTONASE-RELATED"/>
    <property type="match status" value="1"/>
</dbReference>
<keyword evidence="2" id="KW-0119">Carbohydrate metabolism</keyword>
<organism evidence="5 6">
    <name type="scientific">Parashewanella curva</name>
    <dbReference type="NCBI Taxonomy" id="2338552"/>
    <lineage>
        <taxon>Bacteria</taxon>
        <taxon>Pseudomonadati</taxon>
        <taxon>Pseudomonadota</taxon>
        <taxon>Gammaproteobacteria</taxon>
        <taxon>Alteromonadales</taxon>
        <taxon>Shewanellaceae</taxon>
        <taxon>Parashewanella</taxon>
    </lineage>
</organism>
<keyword evidence="4" id="KW-0732">Signal</keyword>
<feature type="chain" id="PRO_5018042003" description="Lactonase family protein" evidence="4">
    <location>
        <begin position="26"/>
        <end position="482"/>
    </location>
</feature>
<evidence type="ECO:0000256" key="1">
    <source>
        <dbReference type="ARBA" id="ARBA00005564"/>
    </source>
</evidence>
<evidence type="ECO:0000256" key="2">
    <source>
        <dbReference type="ARBA" id="ARBA00022526"/>
    </source>
</evidence>
<evidence type="ECO:0000313" key="5">
    <source>
        <dbReference type="EMBL" id="RLV59225.1"/>
    </source>
</evidence>
<feature type="compositionally biased region" description="Basic and acidic residues" evidence="3">
    <location>
        <begin position="188"/>
        <end position="199"/>
    </location>
</feature>
<dbReference type="InterPro" id="IPR050282">
    <property type="entry name" value="Cycloisomerase_2"/>
</dbReference>
<evidence type="ECO:0000256" key="4">
    <source>
        <dbReference type="SAM" id="SignalP"/>
    </source>
</evidence>
<feature type="region of interest" description="Disordered" evidence="3">
    <location>
        <begin position="187"/>
        <end position="209"/>
    </location>
</feature>
<evidence type="ECO:0000313" key="6">
    <source>
        <dbReference type="Proteomes" id="UP000281474"/>
    </source>
</evidence>
<keyword evidence="2" id="KW-0313">Glucose metabolism</keyword>
<reference evidence="5 6" key="1">
    <citation type="submission" date="2018-09" db="EMBL/GenBank/DDBJ databases">
        <title>Phylogeny of the Shewanellaceae, and recommendation for two new genera, Pseudoshewanella and Parashewanella.</title>
        <authorList>
            <person name="Wang G."/>
        </authorList>
    </citation>
    <scope>NUCLEOTIDE SEQUENCE [LARGE SCALE GENOMIC DNA]</scope>
    <source>
        <strain evidence="5 6">C51</strain>
    </source>
</reference>
<dbReference type="AlphaFoldDB" id="A0A3L8PUY8"/>
<comment type="caution">
    <text evidence="5">The sequence shown here is derived from an EMBL/GenBank/DDBJ whole genome shotgun (WGS) entry which is preliminary data.</text>
</comment>
<gene>
    <name evidence="5" type="ORF">D5018_13165</name>
</gene>
<dbReference type="RefSeq" id="WP_121839461.1">
    <property type="nucleotide sequence ID" value="NZ_ML014789.1"/>
</dbReference>
<dbReference type="Gene3D" id="2.130.10.10">
    <property type="entry name" value="YVTN repeat-like/Quinoprotein amine dehydrogenase"/>
    <property type="match status" value="2"/>
</dbReference>
<dbReference type="PANTHER" id="PTHR30344:SF1">
    <property type="entry name" value="6-PHOSPHOGLUCONOLACTONASE"/>
    <property type="match status" value="1"/>
</dbReference>
<dbReference type="SUPFAM" id="SSF75011">
    <property type="entry name" value="3-carboxy-cis,cis-mucoante lactonizing enzyme"/>
    <property type="match status" value="1"/>
</dbReference>
<dbReference type="InterPro" id="IPR019405">
    <property type="entry name" value="Lactonase_7-beta_prop"/>
</dbReference>
<proteinExistence type="inferred from homology"/>
<keyword evidence="6" id="KW-1185">Reference proteome</keyword>
<feature type="signal peptide" evidence="4">
    <location>
        <begin position="1"/>
        <end position="25"/>
    </location>
</feature>
<name>A0A3L8PUY8_9GAMM</name>
<dbReference type="GO" id="GO:0006006">
    <property type="term" value="P:glucose metabolic process"/>
    <property type="evidence" value="ECO:0007669"/>
    <property type="project" value="UniProtKB-KW"/>
</dbReference>
<dbReference type="GO" id="GO:0017057">
    <property type="term" value="F:6-phosphogluconolactonase activity"/>
    <property type="evidence" value="ECO:0007669"/>
    <property type="project" value="TreeGrafter"/>
</dbReference>
<protein>
    <recommendedName>
        <fullName evidence="7">Lactonase family protein</fullName>
    </recommendedName>
</protein>
<evidence type="ECO:0000256" key="3">
    <source>
        <dbReference type="SAM" id="MobiDB-lite"/>
    </source>
</evidence>
<dbReference type="PROSITE" id="PS51257">
    <property type="entry name" value="PROKAR_LIPOPROTEIN"/>
    <property type="match status" value="1"/>
</dbReference>
<accession>A0A3L8PUY8</accession>
<dbReference type="EMBL" id="QZEI01000040">
    <property type="protein sequence ID" value="RLV59225.1"/>
    <property type="molecule type" value="Genomic_DNA"/>
</dbReference>
<evidence type="ECO:0008006" key="7">
    <source>
        <dbReference type="Google" id="ProtNLM"/>
    </source>
</evidence>
<sequence length="482" mass="51759">MRLSKKYVFNGVKALTVALPLAFLAACGGSSHHDKKPELMGFMYTTTNGVGNNMVLRLSRYADGSVGNEVATATTGLGGANPTAGGDARGDYDSQGAIQIIGNYLLTVNSGSNDITVFKLNRTTGDLSQMANVDSGGVRPVSIAYTKKANSDNEYWVVVGNQWNNPNIQKGAGNASNAPIERYPNDGFFRDGDTNKDLSTEDPSSDPERNITLFSFDSSNGALTKAGGVPLTTYPRQNGGPTDVVFSPNGSKLAVATWGVARLFTSTPQTPAGEQRPSRVYVYNFNTTSGAISSPRHYEQTGLAGTIGINWAPNSNTIIHASNFNLSSTLPDYGLTVLSDNGTAVTKIQNFKTGPEGQDEACWTLISPDNKKLYVSSFGANSITPFTLKDDGTVNQKQDFAVRSNTAPNVAPAGDTKDMYVTPDNKYLYVIGAFQSFTMNRFDVTDRGLKYANQYTFEQTEKSQKNTGAHNFLGLVGFDIKK</sequence>
<dbReference type="InterPro" id="IPR015943">
    <property type="entry name" value="WD40/YVTN_repeat-like_dom_sf"/>
</dbReference>
<dbReference type="Pfam" id="PF10282">
    <property type="entry name" value="Lactonase"/>
    <property type="match status" value="1"/>
</dbReference>
<dbReference type="OrthoDB" id="9790815at2"/>
<dbReference type="Proteomes" id="UP000281474">
    <property type="component" value="Unassembled WGS sequence"/>
</dbReference>